<dbReference type="PIRSF" id="PIRSF001365">
    <property type="entry name" value="DHDPS"/>
    <property type="match status" value="1"/>
</dbReference>
<evidence type="ECO:0000256" key="7">
    <source>
        <dbReference type="ARBA" id="ARBA00022915"/>
    </source>
</evidence>
<feature type="binding site" evidence="12">
    <location>
        <position position="209"/>
    </location>
    <ligand>
        <name>pyruvate</name>
        <dbReference type="ChEBI" id="CHEBI:15361"/>
    </ligand>
</feature>
<dbReference type="EMBL" id="JAGUCO010000023">
    <property type="protein sequence ID" value="MBS2100457.1"/>
    <property type="molecule type" value="Genomic_DNA"/>
</dbReference>
<evidence type="ECO:0000256" key="8">
    <source>
        <dbReference type="ARBA" id="ARBA00023154"/>
    </source>
</evidence>
<dbReference type="Gene3D" id="3.20.20.70">
    <property type="entry name" value="Aldolase class I"/>
    <property type="match status" value="1"/>
</dbReference>
<dbReference type="InterPro" id="IPR005263">
    <property type="entry name" value="DapA"/>
</dbReference>
<dbReference type="PANTHER" id="PTHR12128">
    <property type="entry name" value="DIHYDRODIPICOLINATE SYNTHASE"/>
    <property type="match status" value="1"/>
</dbReference>
<dbReference type="PROSITE" id="PS00666">
    <property type="entry name" value="DHDPS_2"/>
    <property type="match status" value="1"/>
</dbReference>
<feature type="site" description="Part of a proton relay during catalysis" evidence="12">
    <location>
        <position position="49"/>
    </location>
</feature>
<comment type="caution">
    <text evidence="12">Was originally thought to be a dihydrodipicolinate synthase (DHDPS), catalyzing the condensation of (S)-aspartate-beta-semialdehyde [(S)-ASA] and pyruvate to dihydrodipicolinate (DHDP). However, it was shown in E.coli that the product of the enzymatic reaction is not dihydrodipicolinate but in fact (4S)-4-hydroxy-2,3,4,5-tetrahydro-(2S)-dipicolinic acid (HTPA), and that the consecutive dehydration reaction leading to DHDP is not spontaneous but catalyzed by DapB.</text>
</comment>
<reference evidence="14 15" key="1">
    <citation type="journal article" date="2015" name="Int. J. Syst. Evol. Microbiol.">
        <title>Carboxylicivirga linearis sp. nov., isolated from a sea cucumber culture pond.</title>
        <authorList>
            <person name="Wang F.Q."/>
            <person name="Zhou Y.X."/>
            <person name="Lin X.Z."/>
            <person name="Chen G.J."/>
            <person name="Du Z.J."/>
        </authorList>
    </citation>
    <scope>NUCLEOTIDE SEQUENCE [LARGE SCALE GENOMIC DNA]</scope>
    <source>
        <strain evidence="14 15">FB218</strain>
    </source>
</reference>
<evidence type="ECO:0000313" key="14">
    <source>
        <dbReference type="EMBL" id="MBS2100457.1"/>
    </source>
</evidence>
<dbReference type="Proteomes" id="UP000708576">
    <property type="component" value="Unassembled WGS sequence"/>
</dbReference>
<dbReference type="SUPFAM" id="SSF51569">
    <property type="entry name" value="Aldolase"/>
    <property type="match status" value="1"/>
</dbReference>
<dbReference type="InterPro" id="IPR020625">
    <property type="entry name" value="Schiff_base-form_aldolases_AS"/>
</dbReference>
<dbReference type="NCBIfam" id="TIGR00674">
    <property type="entry name" value="dapA"/>
    <property type="match status" value="1"/>
</dbReference>
<name>A0ABS5JZW7_9BACT</name>
<gene>
    <name evidence="12" type="primary">dapA</name>
    <name evidence="14" type="ORF">KEM10_19380</name>
</gene>
<keyword evidence="5 12" id="KW-0963">Cytoplasm</keyword>
<dbReference type="GO" id="GO:0008840">
    <property type="term" value="F:4-hydroxy-tetrahydrodipicolinate synthase activity"/>
    <property type="evidence" value="ECO:0007669"/>
    <property type="project" value="UniProtKB-EC"/>
</dbReference>
<evidence type="ECO:0000256" key="6">
    <source>
        <dbReference type="ARBA" id="ARBA00022605"/>
    </source>
</evidence>
<comment type="similarity">
    <text evidence="3 12 13">Belongs to the DapA family.</text>
</comment>
<dbReference type="RefSeq" id="WP_212218332.1">
    <property type="nucleotide sequence ID" value="NZ_JAGUCO010000023.1"/>
</dbReference>
<evidence type="ECO:0000256" key="9">
    <source>
        <dbReference type="ARBA" id="ARBA00023239"/>
    </source>
</evidence>
<keyword evidence="9 12" id="KW-0456">Lyase</keyword>
<feature type="binding site" evidence="12">
    <location>
        <position position="50"/>
    </location>
    <ligand>
        <name>pyruvate</name>
        <dbReference type="ChEBI" id="CHEBI:15361"/>
    </ligand>
</feature>
<dbReference type="InterPro" id="IPR013785">
    <property type="entry name" value="Aldolase_TIM"/>
</dbReference>
<evidence type="ECO:0000256" key="5">
    <source>
        <dbReference type="ARBA" id="ARBA00022490"/>
    </source>
</evidence>
<evidence type="ECO:0000256" key="4">
    <source>
        <dbReference type="ARBA" id="ARBA00012086"/>
    </source>
</evidence>
<accession>A0ABS5JZW7</accession>
<dbReference type="Pfam" id="PF00701">
    <property type="entry name" value="DHDPS"/>
    <property type="match status" value="1"/>
</dbReference>
<dbReference type="CDD" id="cd00950">
    <property type="entry name" value="DHDPS"/>
    <property type="match status" value="1"/>
</dbReference>
<protein>
    <recommendedName>
        <fullName evidence="4 12">4-hydroxy-tetrahydrodipicolinate synthase</fullName>
        <shortName evidence="12">HTPA synthase</shortName>
        <ecNumber evidence="4 12">4.3.3.7</ecNumber>
    </recommendedName>
</protein>
<keyword evidence="8 12" id="KW-0457">Lysine biosynthesis</keyword>
<evidence type="ECO:0000256" key="1">
    <source>
        <dbReference type="ARBA" id="ARBA00003294"/>
    </source>
</evidence>
<comment type="catalytic activity">
    <reaction evidence="11 12">
        <text>L-aspartate 4-semialdehyde + pyruvate = (2S,4S)-4-hydroxy-2,3,4,5-tetrahydrodipicolinate + H2O + H(+)</text>
        <dbReference type="Rhea" id="RHEA:34171"/>
        <dbReference type="ChEBI" id="CHEBI:15361"/>
        <dbReference type="ChEBI" id="CHEBI:15377"/>
        <dbReference type="ChEBI" id="CHEBI:15378"/>
        <dbReference type="ChEBI" id="CHEBI:67139"/>
        <dbReference type="ChEBI" id="CHEBI:537519"/>
        <dbReference type="EC" id="4.3.3.7"/>
    </reaction>
</comment>
<comment type="caution">
    <text evidence="14">The sequence shown here is derived from an EMBL/GenBank/DDBJ whole genome shotgun (WGS) entry which is preliminary data.</text>
</comment>
<evidence type="ECO:0000256" key="11">
    <source>
        <dbReference type="ARBA" id="ARBA00047836"/>
    </source>
</evidence>
<sequence>MLTPYQLGGTGVALVTPFQSNNDVDFESLDRLVHFVIQNQVDFLVALGTTSEAATLSEKEKREVVRHIITANGGRKPIIVGMGGNNTAQVVDTINKTDFDGIDGILSVVPFYNKPSQEGIYQHFAEIANASPVPIILYNVPGRTSCNMEAETTIRLANDFENIIAVKEASGDFIQIMNIIHKKPDDFMVLSGDDASTLPLISLGADGVISVTANGFPFEFSQMVREVLDQSMDEACSIHYSLLEMIQLLFCEGNPAGIKALLHLRGLIDNNLRLPLVPVTEETYIAIENILNKF</sequence>
<keyword evidence="6 12" id="KW-0028">Amino-acid biosynthesis</keyword>
<evidence type="ECO:0000256" key="10">
    <source>
        <dbReference type="ARBA" id="ARBA00023270"/>
    </source>
</evidence>
<keyword evidence="7 12" id="KW-0220">Diaminopimelate biosynthesis</keyword>
<dbReference type="PRINTS" id="PR00146">
    <property type="entry name" value="DHPICSNTHASE"/>
</dbReference>
<dbReference type="InterPro" id="IPR002220">
    <property type="entry name" value="DapA-like"/>
</dbReference>
<evidence type="ECO:0000256" key="3">
    <source>
        <dbReference type="ARBA" id="ARBA00007592"/>
    </source>
</evidence>
<evidence type="ECO:0000256" key="13">
    <source>
        <dbReference type="PIRNR" id="PIRNR001365"/>
    </source>
</evidence>
<proteinExistence type="inferred from homology"/>
<dbReference type="PANTHER" id="PTHR12128:SF66">
    <property type="entry name" value="4-HYDROXY-2-OXOGLUTARATE ALDOLASE, MITOCHONDRIAL"/>
    <property type="match status" value="1"/>
</dbReference>
<evidence type="ECO:0000313" key="15">
    <source>
        <dbReference type="Proteomes" id="UP000708576"/>
    </source>
</evidence>
<comment type="function">
    <text evidence="1 12">Catalyzes the condensation of (S)-aspartate-beta-semialdehyde [(S)-ASA] and pyruvate to 4-hydroxy-tetrahydrodipicolinate (HTPA).</text>
</comment>
<evidence type="ECO:0000256" key="12">
    <source>
        <dbReference type="HAMAP-Rule" id="MF_00418"/>
    </source>
</evidence>
<evidence type="ECO:0000256" key="2">
    <source>
        <dbReference type="ARBA" id="ARBA00005120"/>
    </source>
</evidence>
<dbReference type="EC" id="4.3.3.7" evidence="4 12"/>
<organism evidence="14 15">
    <name type="scientific">Carboxylicivirga linearis</name>
    <dbReference type="NCBI Taxonomy" id="1628157"/>
    <lineage>
        <taxon>Bacteria</taxon>
        <taxon>Pseudomonadati</taxon>
        <taxon>Bacteroidota</taxon>
        <taxon>Bacteroidia</taxon>
        <taxon>Marinilabiliales</taxon>
        <taxon>Marinilabiliaceae</taxon>
        <taxon>Carboxylicivirga</taxon>
    </lineage>
</organism>
<comment type="pathway">
    <text evidence="2 12">Amino-acid biosynthesis; L-lysine biosynthesis via DAP pathway; (S)-tetrahydrodipicolinate from L-aspartate: step 3/4.</text>
</comment>
<feature type="active site" description="Schiff-base intermediate with substrate" evidence="12">
    <location>
        <position position="167"/>
    </location>
</feature>
<feature type="site" description="Part of a proton relay during catalysis" evidence="12">
    <location>
        <position position="112"/>
    </location>
</feature>
<dbReference type="HAMAP" id="MF_00418">
    <property type="entry name" value="DapA"/>
    <property type="match status" value="1"/>
</dbReference>
<keyword evidence="10 12" id="KW-0704">Schiff base</keyword>
<keyword evidence="15" id="KW-1185">Reference proteome</keyword>
<feature type="active site" description="Proton donor/acceptor" evidence="12">
    <location>
        <position position="138"/>
    </location>
</feature>
<comment type="subcellular location">
    <subcellularLocation>
        <location evidence="12">Cytoplasm</location>
    </subcellularLocation>
</comment>
<comment type="subunit">
    <text evidence="12">Homotetramer; dimer of dimers.</text>
</comment>
<dbReference type="SMART" id="SM01130">
    <property type="entry name" value="DHDPS"/>
    <property type="match status" value="1"/>
</dbReference>